<keyword evidence="2" id="KW-1185">Reference proteome</keyword>
<sequence>MIVNAEKGGFASANLQPISSVMATFLQTMKCPGNATLKTSKYTIPRVGKITVQLLGRINDSRALTYRQDIRAQNIQSYTKNKLPTHQTVVISTPNGLMDHEEAIRQNVGGQVLGYFY</sequence>
<dbReference type="EMBL" id="CM044708">
    <property type="protein sequence ID" value="KAI5648438.1"/>
    <property type="molecule type" value="Genomic_DNA"/>
</dbReference>
<accession>A0ACB9ZLH0</accession>
<reference evidence="2" key="1">
    <citation type="journal article" date="2023" name="Nat. Plants">
        <title>Single-cell RNA sequencing provides a high-resolution roadmap for understanding the multicellular compartmentation of specialized metabolism.</title>
        <authorList>
            <person name="Sun S."/>
            <person name="Shen X."/>
            <person name="Li Y."/>
            <person name="Li Y."/>
            <person name="Wang S."/>
            <person name="Li R."/>
            <person name="Zhang H."/>
            <person name="Shen G."/>
            <person name="Guo B."/>
            <person name="Wei J."/>
            <person name="Xu J."/>
            <person name="St-Pierre B."/>
            <person name="Chen S."/>
            <person name="Sun C."/>
        </authorList>
    </citation>
    <scope>NUCLEOTIDE SEQUENCE [LARGE SCALE GENOMIC DNA]</scope>
</reference>
<name>A0ACB9ZLH0_CATRO</name>
<evidence type="ECO:0000313" key="1">
    <source>
        <dbReference type="EMBL" id="KAI5648438.1"/>
    </source>
</evidence>
<gene>
    <name evidence="1" type="ORF">M9H77_34443</name>
</gene>
<protein>
    <submittedName>
        <fullName evidence="1">Uncharacterized protein</fullName>
    </submittedName>
</protein>
<evidence type="ECO:0000313" key="2">
    <source>
        <dbReference type="Proteomes" id="UP001060085"/>
    </source>
</evidence>
<organism evidence="1 2">
    <name type="scientific">Catharanthus roseus</name>
    <name type="common">Madagascar periwinkle</name>
    <name type="synonym">Vinca rosea</name>
    <dbReference type="NCBI Taxonomy" id="4058"/>
    <lineage>
        <taxon>Eukaryota</taxon>
        <taxon>Viridiplantae</taxon>
        <taxon>Streptophyta</taxon>
        <taxon>Embryophyta</taxon>
        <taxon>Tracheophyta</taxon>
        <taxon>Spermatophyta</taxon>
        <taxon>Magnoliopsida</taxon>
        <taxon>eudicotyledons</taxon>
        <taxon>Gunneridae</taxon>
        <taxon>Pentapetalae</taxon>
        <taxon>asterids</taxon>
        <taxon>lamiids</taxon>
        <taxon>Gentianales</taxon>
        <taxon>Apocynaceae</taxon>
        <taxon>Rauvolfioideae</taxon>
        <taxon>Vinceae</taxon>
        <taxon>Catharanthinae</taxon>
        <taxon>Catharanthus</taxon>
    </lineage>
</organism>
<dbReference type="Proteomes" id="UP001060085">
    <property type="component" value="Linkage Group LG08"/>
</dbReference>
<comment type="caution">
    <text evidence="1">The sequence shown here is derived from an EMBL/GenBank/DDBJ whole genome shotgun (WGS) entry which is preliminary data.</text>
</comment>
<proteinExistence type="predicted"/>